<evidence type="ECO:0000313" key="7">
    <source>
        <dbReference type="Proteomes" id="UP000830631"/>
    </source>
</evidence>
<organism evidence="6 7">
    <name type="scientific">Microbacterium aurugineum</name>
    <dbReference type="NCBI Taxonomy" id="2851642"/>
    <lineage>
        <taxon>Bacteria</taxon>
        <taxon>Bacillati</taxon>
        <taxon>Actinomycetota</taxon>
        <taxon>Actinomycetes</taxon>
        <taxon>Micrococcales</taxon>
        <taxon>Microbacteriaceae</taxon>
        <taxon>Microbacterium</taxon>
    </lineage>
</organism>
<reference evidence="6 7" key="1">
    <citation type="submission" date="2021-06" db="EMBL/GenBank/DDBJ databases">
        <title>Genome-based taxonomic framework of Microbacterium strains isolated from marine environment, the description of four new species and reclassification of four preexisting species.</title>
        <authorList>
            <person name="Lee S.D."/>
            <person name="Kim S.-M."/>
            <person name="Byeon Y.-S."/>
            <person name="Yang H.L."/>
            <person name="Kim I.S."/>
        </authorList>
    </citation>
    <scope>NUCLEOTIDE SEQUENCE [LARGE SCALE GENOMIC DNA]</scope>
    <source>
        <strain evidence="6 7">KSW4-10</strain>
    </source>
</reference>
<dbReference type="InterPro" id="IPR032466">
    <property type="entry name" value="Metal_Hydrolase"/>
</dbReference>
<dbReference type="CDD" id="cd01300">
    <property type="entry name" value="YtcJ_like"/>
    <property type="match status" value="1"/>
</dbReference>
<accession>A0ABY4J2N7</accession>
<gene>
    <name evidence="6" type="ORF">KV397_16640</name>
</gene>
<feature type="domain" description="Amidohydrolase 3" evidence="4">
    <location>
        <begin position="53"/>
        <end position="531"/>
    </location>
</feature>
<dbReference type="InterPro" id="IPR013108">
    <property type="entry name" value="Amidohydro_3"/>
</dbReference>
<keyword evidence="1" id="KW-0479">Metal-binding</keyword>
<evidence type="ECO:0000256" key="3">
    <source>
        <dbReference type="ARBA" id="ARBA00022833"/>
    </source>
</evidence>
<evidence type="ECO:0000256" key="2">
    <source>
        <dbReference type="ARBA" id="ARBA00022801"/>
    </source>
</evidence>
<sequence>MTTVFTGRIRPFAPSTDIQVEAMAVDDATIVAIGSAEEIRRDHPDADVVALDGWVMPGLIEPHGHPGFAAILLSDLVVDLRPVVVPQAEGVLAALRTAVAEAGGEAVFANGWDSLLQRGLPDPDIHFLDELAGGVPLVVIHNSGHSVYFNTAAALAAGLDRTTPDPAGASFGRDADGELTGVALEAAAVEMVVAPILAKAQEHLPRILPAHLRDLASRGITTVADLSWNPGLGPLIDALRAKGEMPVRLRWYEMSRPGGIPSARGGDDPFFRQTGVKTWSDGSPWVGNIATSFPYLDTPATRALGLEPHHIGRANYTSDELSAIAEPYAGAGWQLACHAHGDLAIDATLDVFAQIIARHGLTDHRFRLEHCGAMTPVQFERAASLGVTVSLFVDHITYWGEVLVDDLFGPEHGGAWADAGAAFAAGHRVTFHNDGWVTPNEPFRNMAVAETRTTRNGYRMPGGTPVTRDQALLAHTANAAWQLFSEREVGVLAPGLFADFIVVDRDPVTVSAEDLAETQVTSTYLAGVRVV</sequence>
<dbReference type="InterPro" id="IPR033932">
    <property type="entry name" value="YtcJ-like"/>
</dbReference>
<evidence type="ECO:0000259" key="5">
    <source>
        <dbReference type="Pfam" id="PF22039"/>
    </source>
</evidence>
<keyword evidence="3" id="KW-0862">Zinc</keyword>
<name>A0ABY4J2N7_9MICO</name>
<dbReference type="Proteomes" id="UP000830631">
    <property type="component" value="Chromosome"/>
</dbReference>
<dbReference type="RefSeq" id="WP_261811788.1">
    <property type="nucleotide sequence ID" value="NZ_CP078078.1"/>
</dbReference>
<evidence type="ECO:0000256" key="1">
    <source>
        <dbReference type="ARBA" id="ARBA00022723"/>
    </source>
</evidence>
<dbReference type="Gene3D" id="3.10.310.70">
    <property type="match status" value="1"/>
</dbReference>
<dbReference type="SUPFAM" id="SSF51556">
    <property type="entry name" value="Metallo-dependent hydrolases"/>
    <property type="match status" value="1"/>
</dbReference>
<dbReference type="Gene3D" id="3.20.20.140">
    <property type="entry name" value="Metal-dependent hydrolases"/>
    <property type="match status" value="1"/>
</dbReference>
<evidence type="ECO:0000313" key="6">
    <source>
        <dbReference type="EMBL" id="UPL19277.1"/>
    </source>
</evidence>
<evidence type="ECO:0000259" key="4">
    <source>
        <dbReference type="Pfam" id="PF07969"/>
    </source>
</evidence>
<keyword evidence="7" id="KW-1185">Reference proteome</keyword>
<dbReference type="SUPFAM" id="SSF51338">
    <property type="entry name" value="Composite domain of metallo-dependent hydrolases"/>
    <property type="match status" value="1"/>
</dbReference>
<protein>
    <submittedName>
        <fullName evidence="6">Amidohydrolase</fullName>
    </submittedName>
</protein>
<proteinExistence type="predicted"/>
<dbReference type="Gene3D" id="2.30.40.10">
    <property type="entry name" value="Urease, subunit C, domain 1"/>
    <property type="match status" value="1"/>
</dbReference>
<dbReference type="Pfam" id="PF07969">
    <property type="entry name" value="Amidohydro_3"/>
    <property type="match status" value="1"/>
</dbReference>
<dbReference type="InterPro" id="IPR054418">
    <property type="entry name" value="MQNX/HUTI_composite_N"/>
</dbReference>
<dbReference type="PANTHER" id="PTHR22642:SF2">
    <property type="entry name" value="PROTEIN LONG AFTER FAR-RED 3"/>
    <property type="match status" value="1"/>
</dbReference>
<dbReference type="EMBL" id="CP078078">
    <property type="protein sequence ID" value="UPL19277.1"/>
    <property type="molecule type" value="Genomic_DNA"/>
</dbReference>
<dbReference type="Pfam" id="PF22039">
    <property type="entry name" value="HUTI_composite_bact"/>
    <property type="match status" value="1"/>
</dbReference>
<dbReference type="InterPro" id="IPR011059">
    <property type="entry name" value="Metal-dep_hydrolase_composite"/>
</dbReference>
<keyword evidence="2" id="KW-0378">Hydrolase</keyword>
<dbReference type="PANTHER" id="PTHR22642">
    <property type="entry name" value="IMIDAZOLONEPROPIONASE"/>
    <property type="match status" value="1"/>
</dbReference>
<feature type="domain" description="Aminodeoxyfutalosine deaminase/Imidazolonepropionase-like composite" evidence="5">
    <location>
        <begin position="22"/>
        <end position="46"/>
    </location>
</feature>